<dbReference type="SUPFAM" id="SSF47240">
    <property type="entry name" value="Ferritin-like"/>
    <property type="match status" value="1"/>
</dbReference>
<reference evidence="1 2" key="1">
    <citation type="submission" date="2018-11" db="EMBL/GenBank/DDBJ databases">
        <title>Flavobacterium sp. nov., YIM 102796 draft genome.</title>
        <authorList>
            <person name="Li G."/>
            <person name="Jiang Y."/>
        </authorList>
    </citation>
    <scope>NUCLEOTIDE SEQUENCE [LARGE SCALE GENOMIC DNA]</scope>
    <source>
        <strain evidence="1 2">YIM 102796</strain>
    </source>
</reference>
<name>A0A3P1B6D6_9FLAO</name>
<protein>
    <submittedName>
        <fullName evidence="1">DUF892 family protein</fullName>
    </submittedName>
</protein>
<dbReference type="Pfam" id="PF05974">
    <property type="entry name" value="DUF892"/>
    <property type="match status" value="1"/>
</dbReference>
<accession>A0A3P1B6D6</accession>
<proteinExistence type="predicted"/>
<gene>
    <name evidence="1" type="ORF">EG242_02675</name>
</gene>
<dbReference type="EMBL" id="RQTJ01000003">
    <property type="protein sequence ID" value="RRA96561.1"/>
    <property type="molecule type" value="Genomic_DNA"/>
</dbReference>
<dbReference type="Gene3D" id="1.20.1260.10">
    <property type="match status" value="1"/>
</dbReference>
<dbReference type="OrthoDB" id="9795056at2"/>
<comment type="caution">
    <text evidence="1">The sequence shown here is derived from an EMBL/GenBank/DDBJ whole genome shotgun (WGS) entry which is preliminary data.</text>
</comment>
<evidence type="ECO:0000313" key="2">
    <source>
        <dbReference type="Proteomes" id="UP000268372"/>
    </source>
</evidence>
<dbReference type="InterPro" id="IPR010287">
    <property type="entry name" value="DUF892_YciF-like"/>
</dbReference>
<dbReference type="PANTHER" id="PTHR30565">
    <property type="entry name" value="PROTEIN YCIF"/>
    <property type="match status" value="1"/>
</dbReference>
<dbReference type="InterPro" id="IPR009078">
    <property type="entry name" value="Ferritin-like_SF"/>
</dbReference>
<dbReference type="InterPro" id="IPR047114">
    <property type="entry name" value="YciF"/>
</dbReference>
<dbReference type="AlphaFoldDB" id="A0A3P1B6D6"/>
<organism evidence="1 2">
    <name type="scientific">Paenimyroides viscosum</name>
    <dbReference type="NCBI Taxonomy" id="2488729"/>
    <lineage>
        <taxon>Bacteria</taxon>
        <taxon>Pseudomonadati</taxon>
        <taxon>Bacteroidota</taxon>
        <taxon>Flavobacteriia</taxon>
        <taxon>Flavobacteriales</taxon>
        <taxon>Flavobacteriaceae</taxon>
        <taxon>Paenimyroides</taxon>
    </lineage>
</organism>
<sequence>MEKNNSHSELEKFFLDALQDIYYAEGKIEESLAKIKQKATSEELQEAIEDHELVTKKQILRLEKVFKLLGEEAKKKKCDAIDGILKEVDEMVKSTKDGSMTRDVAIIIGSQKVEHYEIATYGGLVQIAITLGHEKVADLLETTLDEEEETDYLLTEIAEEHVNFEAAEE</sequence>
<keyword evidence="2" id="KW-1185">Reference proteome</keyword>
<evidence type="ECO:0000313" key="1">
    <source>
        <dbReference type="EMBL" id="RRA96561.1"/>
    </source>
</evidence>
<dbReference type="InterPro" id="IPR012347">
    <property type="entry name" value="Ferritin-like"/>
</dbReference>
<dbReference type="Proteomes" id="UP000268372">
    <property type="component" value="Unassembled WGS sequence"/>
</dbReference>
<dbReference type="PANTHER" id="PTHR30565:SF9">
    <property type="entry name" value="PROTEIN YCIF"/>
    <property type="match status" value="1"/>
</dbReference>